<dbReference type="PROSITE" id="PS01081">
    <property type="entry name" value="HTH_TETR_1"/>
    <property type="match status" value="1"/>
</dbReference>
<evidence type="ECO:0000313" key="4">
    <source>
        <dbReference type="EMBL" id="GLQ16323.1"/>
    </source>
</evidence>
<proteinExistence type="predicted"/>
<protein>
    <recommendedName>
        <fullName evidence="3">HTH tetR-type domain-containing protein</fullName>
    </recommendedName>
</protein>
<dbReference type="InterPro" id="IPR050109">
    <property type="entry name" value="HTH-type_TetR-like_transc_reg"/>
</dbReference>
<keyword evidence="1 2" id="KW-0238">DNA-binding</keyword>
<feature type="DNA-binding region" description="H-T-H motif" evidence="2">
    <location>
        <begin position="32"/>
        <end position="51"/>
    </location>
</feature>
<dbReference type="RefSeq" id="WP_284361889.1">
    <property type="nucleotide sequence ID" value="NZ_BSNI01000001.1"/>
</dbReference>
<dbReference type="PROSITE" id="PS50977">
    <property type="entry name" value="HTH_TETR_2"/>
    <property type="match status" value="1"/>
</dbReference>
<dbReference type="InterPro" id="IPR009057">
    <property type="entry name" value="Homeodomain-like_sf"/>
</dbReference>
<dbReference type="InterPro" id="IPR001647">
    <property type="entry name" value="HTH_TetR"/>
</dbReference>
<dbReference type="InterPro" id="IPR023772">
    <property type="entry name" value="DNA-bd_HTH_TetR-type_CS"/>
</dbReference>
<dbReference type="SUPFAM" id="SSF46689">
    <property type="entry name" value="Homeodomain-like"/>
    <property type="match status" value="1"/>
</dbReference>
<evidence type="ECO:0000256" key="2">
    <source>
        <dbReference type="PROSITE-ProRule" id="PRU00335"/>
    </source>
</evidence>
<keyword evidence="5" id="KW-1185">Reference proteome</keyword>
<comment type="caution">
    <text evidence="4">The sequence shown here is derived from an EMBL/GenBank/DDBJ whole genome shotgun (WGS) entry which is preliminary data.</text>
</comment>
<evidence type="ECO:0000259" key="3">
    <source>
        <dbReference type="PROSITE" id="PS50977"/>
    </source>
</evidence>
<dbReference type="Pfam" id="PF00440">
    <property type="entry name" value="TetR_N"/>
    <property type="match status" value="1"/>
</dbReference>
<evidence type="ECO:0000313" key="5">
    <source>
        <dbReference type="Proteomes" id="UP001161405"/>
    </source>
</evidence>
<organism evidence="4 5">
    <name type="scientific">Maritalea porphyrae</name>
    <dbReference type="NCBI Taxonomy" id="880732"/>
    <lineage>
        <taxon>Bacteria</taxon>
        <taxon>Pseudomonadati</taxon>
        <taxon>Pseudomonadota</taxon>
        <taxon>Alphaproteobacteria</taxon>
        <taxon>Hyphomicrobiales</taxon>
        <taxon>Devosiaceae</taxon>
        <taxon>Maritalea</taxon>
    </lineage>
</organism>
<dbReference type="EMBL" id="BSNI01000001">
    <property type="protein sequence ID" value="GLQ16323.1"/>
    <property type="molecule type" value="Genomic_DNA"/>
</dbReference>
<reference evidence="4" key="1">
    <citation type="journal article" date="2014" name="Int. J. Syst. Evol. Microbiol.">
        <title>Complete genome of a new Firmicutes species belonging to the dominant human colonic microbiota ('Ruminococcus bicirculans') reveals two chromosomes and a selective capacity to utilize plant glucans.</title>
        <authorList>
            <consortium name="NISC Comparative Sequencing Program"/>
            <person name="Wegmann U."/>
            <person name="Louis P."/>
            <person name="Goesmann A."/>
            <person name="Henrissat B."/>
            <person name="Duncan S.H."/>
            <person name="Flint H.J."/>
        </authorList>
    </citation>
    <scope>NUCLEOTIDE SEQUENCE</scope>
    <source>
        <strain evidence="4">NBRC 107169</strain>
    </source>
</reference>
<name>A0ABQ5UM02_9HYPH</name>
<reference evidence="4" key="2">
    <citation type="submission" date="2023-01" db="EMBL/GenBank/DDBJ databases">
        <title>Draft genome sequence of Maritalea porphyrae strain NBRC 107169.</title>
        <authorList>
            <person name="Sun Q."/>
            <person name="Mori K."/>
        </authorList>
    </citation>
    <scope>NUCLEOTIDE SEQUENCE</scope>
    <source>
        <strain evidence="4">NBRC 107169</strain>
    </source>
</reference>
<dbReference type="PRINTS" id="PR00455">
    <property type="entry name" value="HTHTETR"/>
</dbReference>
<dbReference type="Gene3D" id="1.10.357.10">
    <property type="entry name" value="Tetracycline Repressor, domain 2"/>
    <property type="match status" value="1"/>
</dbReference>
<evidence type="ECO:0000256" key="1">
    <source>
        <dbReference type="ARBA" id="ARBA00023125"/>
    </source>
</evidence>
<feature type="domain" description="HTH tetR-type" evidence="3">
    <location>
        <begin position="9"/>
        <end position="69"/>
    </location>
</feature>
<dbReference type="PANTHER" id="PTHR30055:SF229">
    <property type="entry name" value="HTH-TYPE TRANSCRIPTIONAL REPRESSOR RV1474C"/>
    <property type="match status" value="1"/>
</dbReference>
<sequence>MNKADQKDKDRRDRILNAAADLISHFGYNKTTVADIASKAGISKGAVYLHFKSKDEVLEALLIDATYRFSKLWFEAIENDPRGGLISHMYLNMLKVLDDIPFMAVIMRKDPGILGNYLKQPGNFFEQQQHSGMRHEFISLMQQAGAVRKDVDPKVTAHIMDIFSYGLVVIQDFKPKSEIPETDAVIKGIADMMDRALTPPEGGNSEAGKAILRQLYQKGLAEFETAKNNQRDAT</sequence>
<dbReference type="Proteomes" id="UP001161405">
    <property type="component" value="Unassembled WGS sequence"/>
</dbReference>
<gene>
    <name evidence="4" type="ORF">GCM10007879_05720</name>
</gene>
<accession>A0ABQ5UM02</accession>
<dbReference type="PANTHER" id="PTHR30055">
    <property type="entry name" value="HTH-TYPE TRANSCRIPTIONAL REGULATOR RUTR"/>
    <property type="match status" value="1"/>
</dbReference>